<name>A0ACC2WNX3_9TREE</name>
<keyword evidence="2" id="KW-1185">Reference proteome</keyword>
<gene>
    <name evidence="1" type="ORF">QFC20_002172</name>
</gene>
<organism evidence="1 2">
    <name type="scientific">Naganishia adeliensis</name>
    <dbReference type="NCBI Taxonomy" id="92952"/>
    <lineage>
        <taxon>Eukaryota</taxon>
        <taxon>Fungi</taxon>
        <taxon>Dikarya</taxon>
        <taxon>Basidiomycota</taxon>
        <taxon>Agaricomycotina</taxon>
        <taxon>Tremellomycetes</taxon>
        <taxon>Filobasidiales</taxon>
        <taxon>Filobasidiaceae</taxon>
        <taxon>Naganishia</taxon>
    </lineage>
</organism>
<protein>
    <submittedName>
        <fullName evidence="1">Uncharacterized protein</fullName>
    </submittedName>
</protein>
<sequence>MEARVVGPAISPGQLFYEKAQQKTSQINTGVPIRNLGPAHPSTLLQAIRASFPPVESARRDGIRETNKPQRYLTSVPASGKPRDPFEPRQPNIDEELFWFDFTLVWSRGTTVYRTFTYDHEGQRVKKAMFAWFREMPMPAGGNQENNHSETHVSDDTRSGIKRTKKPTKKPPAKTFGPWATSYNASWSSRSTTRTASQNEELYGTDHNPLQRCLVVFLENIARVYFPSGEDKILPIPFQLDNAWPLPGGGLMLQRAANRKELESRDKGKGRAHLSMVDRTVNSFDKTMDLMLEELDNNAVGMDLGLQPVSNQARVYTVTHPTSEMMFLCHTPKLIGGHVSQQGEHRRATKPPVLQLIKSRMEVIFVSDAPEVPIYACYDHDSNDVVFYRWARLRDQPNVTSGTVETTDPQPQPTVDTQEVPETKAKASNRQKRVSIAPEAIEYCRRPRLSTAETVVDPPRRRPSLKRERSNTLNGNTVDPALPQSGAEIVRAALNENGNALDSKDVNARVRAEGEVIRGVSRKVERRWSTQASIRQKGRPKVLHDLSETDLRETTMLMGLDKVERTILADVVGEEIRRWRLPVRLSAMSQIHIFLSDILSPESAHVNVHVKDDEPRLHVFLLHKQKISPVRYTLTKIVSHPASFACAVICTRPTVQDVIISDPAYSQLFVITSHGQTFPITTPSRTNTIHFSADARLLDAVDSRITAQLTNGSVIRLDVDMNVRHTLTQQCLSALAAVLDTEEFLRVKTATLTYYRKKGQRWTFQDFGRVLLSILGVSKASKATLAEVNEDPWQALLDDISDHREIHLENAVSEDRTPPTTTSLANDAICAQSLSSVTAPYILQALHVVAEDKRLIANQERNVLSLANLIVSLASHYQLHAWVDYWLRSAPSSQRYLSPSSIQPFDFTAFLGRLLRESKPAASKNALLLPKAGTVASIEYGRLILHPNISRLLSTFAKLQADPPEDQSKEECALLQLVEQDGDREWLSKLPWHISLPIWEAIRALRGHTKTSWSLAMYRLLERLDVAAQLKMTRCRLPVDPWIHSVKEIQVRENYKQIMKTARAPLLPHDAGASPSPVAPSLPNLRFAHDRRLQDVERLLQYSRPRTIKLEDRSNMSDEERQQYQQHMVDQIASRNFSSIMGYSILTYDSVEPSITERFPISPVSTTVFVAPSTTAQEMKQPPHPLSWPSFHSGVAAALSIRDTKAVVDSSWIVFNKPEKLNSEHAGFLLGLGLSGKLRCLTPWASYPYLEARHEQTSLGLLLGLGASYAGSQDRLLTTVLSSHVSALLPAGSIELNTSPIVQAGSLMALGLVHVASGAFRFAEASLNEIQRRLIPGVEPFTAYREIYSFSAACAFGLIMLGQGNKNAEFEFSATERLRRCLVESDDPEGEDENGVEEDGIDLNVTAPGATLALGFMYMRTNRKDISDMIRPPDRPFLLDMVRPDLLLLRTIAICLIHFDEIESTYEWLNRQLPDYITDAWNKRVELNYIEDNIELAYLNIVAGACFALGLKYVGSMDESAYQIVYHFFMYFINSSNPGNSYEGKVRRAALRQAVNMITVALALIVAAHGDVSTYRRLRQYHGGDTNNFATKTAMHMATGLIFAGAGRYSFGNSNLAIASLCIAFFPRWPRNWDENRPFLQAYRHLWALAIEPHCLSTVDIDSMQTVYMPLGITALTGDGEETNTRVHISPTLVADIDRVVTLHLASPRYMFQPLEVSGNSTHRQILLDSHALFVRRRTPFLDYFDDPKGNRSLSILTEAINALPTDQGSKLTGPAILSAEMQQLNGIVSAYANVPWVKGFVERFCSPKIMPTNVPSGQFIISQGTVTSVVDCLIADRVDLLPRYVDFHFNIDLGDRDFGMMHLRSIVWVQRYLNIGHASATAALEYARRYASDWAERSKEDVGRYWISQDSWTSTNRQQTNGLAFYLEVNDVPSPAILLSLRQKVWAVRSLRTERRRTTSLPDYGLIREVLREASQATITQDDPAPSKENDSSRRKPPLQTGWTEASRLNALRAWLPNA</sequence>
<dbReference type="EMBL" id="JASBWS010000014">
    <property type="protein sequence ID" value="KAJ9112844.1"/>
    <property type="molecule type" value="Genomic_DNA"/>
</dbReference>
<accession>A0ACC2WNX3</accession>
<proteinExistence type="predicted"/>
<dbReference type="Proteomes" id="UP001230649">
    <property type="component" value="Unassembled WGS sequence"/>
</dbReference>
<comment type="caution">
    <text evidence="1">The sequence shown here is derived from an EMBL/GenBank/DDBJ whole genome shotgun (WGS) entry which is preliminary data.</text>
</comment>
<evidence type="ECO:0000313" key="1">
    <source>
        <dbReference type="EMBL" id="KAJ9112844.1"/>
    </source>
</evidence>
<evidence type="ECO:0000313" key="2">
    <source>
        <dbReference type="Proteomes" id="UP001230649"/>
    </source>
</evidence>
<reference evidence="1" key="1">
    <citation type="submission" date="2023-04" db="EMBL/GenBank/DDBJ databases">
        <title>Draft Genome sequencing of Naganishia species isolated from polar environments using Oxford Nanopore Technology.</title>
        <authorList>
            <person name="Leo P."/>
            <person name="Venkateswaran K."/>
        </authorList>
    </citation>
    <scope>NUCLEOTIDE SEQUENCE</scope>
    <source>
        <strain evidence="1">MNA-CCFEE 5262</strain>
    </source>
</reference>